<comment type="caution">
    <text evidence="2">The sequence shown here is derived from an EMBL/GenBank/DDBJ whole genome shotgun (WGS) entry which is preliminary data.</text>
</comment>
<dbReference type="EMBL" id="CATOUU010000741">
    <property type="protein sequence ID" value="CAI9945175.1"/>
    <property type="molecule type" value="Genomic_DNA"/>
</dbReference>
<keyword evidence="4" id="KW-1185">Reference proteome</keyword>
<proteinExistence type="predicted"/>
<organism evidence="2">
    <name type="scientific">Hexamita inflata</name>
    <dbReference type="NCBI Taxonomy" id="28002"/>
    <lineage>
        <taxon>Eukaryota</taxon>
        <taxon>Metamonada</taxon>
        <taxon>Diplomonadida</taxon>
        <taxon>Hexamitidae</taxon>
        <taxon>Hexamitinae</taxon>
        <taxon>Hexamita</taxon>
    </lineage>
</organism>
<reference evidence="2" key="1">
    <citation type="submission" date="2023-06" db="EMBL/GenBank/DDBJ databases">
        <authorList>
            <person name="Kurt Z."/>
        </authorList>
    </citation>
    <scope>NUCLEOTIDE SEQUENCE</scope>
</reference>
<keyword evidence="1" id="KW-1133">Transmembrane helix</keyword>
<keyword evidence="1" id="KW-0472">Membrane</keyword>
<evidence type="ECO:0000256" key="1">
    <source>
        <dbReference type="SAM" id="Phobius"/>
    </source>
</evidence>
<evidence type="ECO:0000313" key="4">
    <source>
        <dbReference type="Proteomes" id="UP001642409"/>
    </source>
</evidence>
<sequence length="646" mass="74224">MFKIYQSFCRKFQSYSFITCCSRQICRQTHYFLQILLKRETQCILLCILFSILILTFQYNNFPIILFYRSTFKQMLNLLHLSLCQIDPHYQPVLVEIPYCFSSSTEIVLSSQNASICVNFVPTNNTRCSVFPRGVNVTAQLNVLQPYIAEGYFYEFEYGKTNRICIPCNDAICTLNSFWLASAVEVRVQSLISFTTVTCGRIQRVLGDVGSCTYAERDTHQEFETYVEYTQHQLCFNAAMNGQCPDINLATANFLNGTVTLVNIYNNVTKTYSNKTLDFKAPNTANQFVTFVPGAEPYLKMCFANTEDFLNILSKSVPKLATMELFLVVDGVIINLNAQTVRNIQPMSTPGHTSMEIYVQKDTIELYGFINAQGITNNALINAISNPKWVGTLYIVSNDQVIEDTLVYYDRFSFLDDRSFFFTSKDNSNINNLTHALKNYTINDIYIEFNQYVLDQNNDVQYSYRYQVAENMKMSCWAGMTGTWVDNGVKINVTANDDLDDCQLLDNQTVVLRISKFVDNNKIDTVVYTQIEYNFSIENTEFTLTFNDKGIEKALNASIAIQIQVYNEDQTETLEDFALTNFISNANDDYLVFQEPLMISSLAMLGLSSIYFVFAHFWQRIKKSFNTKKDLKLKQIDKTMQDDTIE</sequence>
<evidence type="ECO:0000313" key="2">
    <source>
        <dbReference type="EMBL" id="CAI9945175.1"/>
    </source>
</evidence>
<dbReference type="AlphaFoldDB" id="A0AA86U6X0"/>
<evidence type="ECO:0008006" key="5">
    <source>
        <dbReference type="Google" id="ProtNLM"/>
    </source>
</evidence>
<name>A0AA86U6X0_9EUKA</name>
<feature type="transmembrane region" description="Helical" evidence="1">
    <location>
        <begin position="597"/>
        <end position="618"/>
    </location>
</feature>
<dbReference type="Proteomes" id="UP001642409">
    <property type="component" value="Unassembled WGS sequence"/>
</dbReference>
<reference evidence="3 4" key="2">
    <citation type="submission" date="2024-07" db="EMBL/GenBank/DDBJ databases">
        <authorList>
            <person name="Akdeniz Z."/>
        </authorList>
    </citation>
    <scope>NUCLEOTIDE SEQUENCE [LARGE SCALE GENOMIC DNA]</scope>
</reference>
<dbReference type="EMBL" id="CAXDID020000603">
    <property type="protein sequence ID" value="CAL6105924.1"/>
    <property type="molecule type" value="Genomic_DNA"/>
</dbReference>
<feature type="transmembrane region" description="Helical" evidence="1">
    <location>
        <begin position="43"/>
        <end position="68"/>
    </location>
</feature>
<gene>
    <name evidence="2" type="ORF">HINF_LOCUS32820</name>
    <name evidence="3" type="ORF">HINF_LOCUS73496</name>
</gene>
<evidence type="ECO:0000313" key="3">
    <source>
        <dbReference type="EMBL" id="CAL6105924.1"/>
    </source>
</evidence>
<protein>
    <recommendedName>
        <fullName evidence="5">Transmembrane protein</fullName>
    </recommendedName>
</protein>
<keyword evidence="1" id="KW-0812">Transmembrane</keyword>
<accession>A0AA86U6X0</accession>